<accession>A0AA42L9H4</accession>
<evidence type="ECO:0000256" key="1">
    <source>
        <dbReference type="SAM" id="SignalP"/>
    </source>
</evidence>
<reference evidence="2" key="1">
    <citation type="submission" date="2022-09" db="EMBL/GenBank/DDBJ databases">
        <title>Intensive care unit water sources are persistently colonized with multi-drug resistant bacteria and are the site of extensive horizontal gene transfer of antibiotic resistance genes.</title>
        <authorList>
            <person name="Diorio-Toth L."/>
        </authorList>
    </citation>
    <scope>NUCLEOTIDE SEQUENCE</scope>
    <source>
        <strain evidence="2">GD03851</strain>
    </source>
</reference>
<dbReference type="EMBL" id="JAOCDR010000003">
    <property type="protein sequence ID" value="MDH0655106.1"/>
    <property type="molecule type" value="Genomic_DNA"/>
</dbReference>
<proteinExistence type="predicted"/>
<sequence>MKKNTLIIILCLIFSNISHAEALSQQTDSDTFYDLFAGTIIEKDHQLYLHACKSVNAHFKLSFNHTKDEQHIRELMKKHPKFWLNLSANAEMVEGEYVMTVDAIGDEHLNQSCHLTDLLDEL</sequence>
<evidence type="ECO:0000313" key="2">
    <source>
        <dbReference type="EMBL" id="MDH0655106.1"/>
    </source>
</evidence>
<dbReference type="Proteomes" id="UP001161099">
    <property type="component" value="Unassembled WGS sequence"/>
</dbReference>
<feature type="chain" id="PRO_5041373749" evidence="1">
    <location>
        <begin position="21"/>
        <end position="122"/>
    </location>
</feature>
<feature type="signal peptide" evidence="1">
    <location>
        <begin position="1"/>
        <end position="20"/>
    </location>
</feature>
<evidence type="ECO:0000313" key="3">
    <source>
        <dbReference type="Proteomes" id="UP001161099"/>
    </source>
</evidence>
<comment type="caution">
    <text evidence="2">The sequence shown here is derived from an EMBL/GenBank/DDBJ whole genome shotgun (WGS) entry which is preliminary data.</text>
</comment>
<protein>
    <submittedName>
        <fullName evidence="2">Uncharacterized protein</fullName>
    </submittedName>
</protein>
<dbReference type="RefSeq" id="WP_279697887.1">
    <property type="nucleotide sequence ID" value="NZ_JAOCDR010000003.1"/>
</dbReference>
<organism evidence="2 3">
    <name type="scientific">Acinetobacter johnsonii</name>
    <dbReference type="NCBI Taxonomy" id="40214"/>
    <lineage>
        <taxon>Bacteria</taxon>
        <taxon>Pseudomonadati</taxon>
        <taxon>Pseudomonadota</taxon>
        <taxon>Gammaproteobacteria</taxon>
        <taxon>Moraxellales</taxon>
        <taxon>Moraxellaceae</taxon>
        <taxon>Acinetobacter</taxon>
    </lineage>
</organism>
<name>A0AA42L9H4_ACIJO</name>
<dbReference type="AlphaFoldDB" id="A0AA42L9H4"/>
<keyword evidence="1" id="KW-0732">Signal</keyword>
<gene>
    <name evidence="2" type="ORF">N5D11_03060</name>
</gene>